<evidence type="ECO:0000259" key="2">
    <source>
        <dbReference type="Pfam" id="PF25954"/>
    </source>
</evidence>
<feature type="non-terminal residue" evidence="4">
    <location>
        <position position="261"/>
    </location>
</feature>
<evidence type="ECO:0000313" key="5">
    <source>
        <dbReference type="Proteomes" id="UP000319771"/>
    </source>
</evidence>
<dbReference type="AlphaFoldDB" id="A0A538U375"/>
<reference evidence="4 5" key="1">
    <citation type="journal article" date="2019" name="Nat. Microbiol.">
        <title>Mediterranean grassland soil C-N compound turnover is dependent on rainfall and depth, and is mediated by genomically divergent microorganisms.</title>
        <authorList>
            <person name="Diamond S."/>
            <person name="Andeer P.F."/>
            <person name="Li Z."/>
            <person name="Crits-Christoph A."/>
            <person name="Burstein D."/>
            <person name="Anantharaman K."/>
            <person name="Lane K.R."/>
            <person name="Thomas B.C."/>
            <person name="Pan C."/>
            <person name="Northen T.R."/>
            <person name="Banfield J.F."/>
        </authorList>
    </citation>
    <scope>NUCLEOTIDE SEQUENCE [LARGE SCALE GENOMIC DNA]</scope>
    <source>
        <strain evidence="4">WS_11</strain>
    </source>
</reference>
<organism evidence="4 5">
    <name type="scientific">Eiseniibacteriota bacterium</name>
    <dbReference type="NCBI Taxonomy" id="2212470"/>
    <lineage>
        <taxon>Bacteria</taxon>
        <taxon>Candidatus Eiseniibacteriota</taxon>
    </lineage>
</organism>
<evidence type="ECO:0000259" key="3">
    <source>
        <dbReference type="Pfam" id="PF25973"/>
    </source>
</evidence>
<sequence>MRKRMVFMLAVMTLFITTLGLVKVAQIRAAIAQHASFQMPPEAVTTVVARQDEWPASLSAIGSVMAVHGVTVSADLPGLVDRIEFDSGRKVAAGEVLVRLDTDQEQAQLAAAAAQSELANLNLARATQLLEKGVVAEAEHDRFAAEAKTAEAHVGEMRATIQRKTIRAPFAGVLGLRQVNLGQYLKGGDPVVPLQSMDPIYVNFSVPQQDVASLKVGAQVRVAADSMRLTRSVGTITAINSQVDEATRNVQVQATFRNPLG</sequence>
<dbReference type="Gene3D" id="2.40.50.100">
    <property type="match status" value="1"/>
</dbReference>
<name>A0A538U375_UNCEI</name>
<accession>A0A538U375</accession>
<comment type="caution">
    <text evidence="4">The sequence shown here is derived from an EMBL/GenBank/DDBJ whole genome shotgun (WGS) entry which is preliminary data.</text>
</comment>
<feature type="domain" description="CusB-like beta-barrel" evidence="2">
    <location>
        <begin position="200"/>
        <end position="259"/>
    </location>
</feature>
<evidence type="ECO:0000313" key="4">
    <source>
        <dbReference type="EMBL" id="TMQ70332.1"/>
    </source>
</evidence>
<feature type="domain" description="CzcB-like barrel-sandwich hybrid" evidence="3">
    <location>
        <begin position="70"/>
        <end position="188"/>
    </location>
</feature>
<dbReference type="PANTHER" id="PTHR30469">
    <property type="entry name" value="MULTIDRUG RESISTANCE PROTEIN MDTA"/>
    <property type="match status" value="1"/>
</dbReference>
<dbReference type="InterPro" id="IPR058647">
    <property type="entry name" value="BSH_CzcB-like"/>
</dbReference>
<dbReference type="InterPro" id="IPR006143">
    <property type="entry name" value="RND_pump_MFP"/>
</dbReference>
<dbReference type="Gene3D" id="2.40.30.170">
    <property type="match status" value="1"/>
</dbReference>
<evidence type="ECO:0000256" key="1">
    <source>
        <dbReference type="ARBA" id="ARBA00009477"/>
    </source>
</evidence>
<dbReference type="EMBL" id="VBPB01000234">
    <property type="protein sequence ID" value="TMQ70332.1"/>
    <property type="molecule type" value="Genomic_DNA"/>
</dbReference>
<dbReference type="InterPro" id="IPR058792">
    <property type="entry name" value="Beta-barrel_RND_2"/>
</dbReference>
<dbReference type="SUPFAM" id="SSF111369">
    <property type="entry name" value="HlyD-like secretion proteins"/>
    <property type="match status" value="1"/>
</dbReference>
<dbReference type="GO" id="GO:1990281">
    <property type="term" value="C:efflux pump complex"/>
    <property type="evidence" value="ECO:0007669"/>
    <property type="project" value="TreeGrafter"/>
</dbReference>
<dbReference type="GO" id="GO:0015562">
    <property type="term" value="F:efflux transmembrane transporter activity"/>
    <property type="evidence" value="ECO:0007669"/>
    <property type="project" value="TreeGrafter"/>
</dbReference>
<proteinExistence type="inferred from homology"/>
<dbReference type="NCBIfam" id="TIGR01730">
    <property type="entry name" value="RND_mfp"/>
    <property type="match status" value="1"/>
</dbReference>
<dbReference type="Proteomes" id="UP000319771">
    <property type="component" value="Unassembled WGS sequence"/>
</dbReference>
<gene>
    <name evidence="4" type="ORF">E6K81_12885</name>
</gene>
<comment type="similarity">
    <text evidence="1">Belongs to the membrane fusion protein (MFP) (TC 8.A.1) family.</text>
</comment>
<dbReference type="Pfam" id="PF25954">
    <property type="entry name" value="Beta-barrel_RND_2"/>
    <property type="match status" value="1"/>
</dbReference>
<protein>
    <submittedName>
        <fullName evidence="4">Efflux RND transporter periplasmic adaptor subunit</fullName>
    </submittedName>
</protein>
<dbReference type="Pfam" id="PF25973">
    <property type="entry name" value="BSH_CzcB"/>
    <property type="match status" value="1"/>
</dbReference>
<dbReference type="Gene3D" id="1.10.287.470">
    <property type="entry name" value="Helix hairpin bin"/>
    <property type="match status" value="1"/>
</dbReference>
<dbReference type="PANTHER" id="PTHR30469:SF11">
    <property type="entry name" value="BLL4320 PROTEIN"/>
    <property type="match status" value="1"/>
</dbReference>